<reference evidence="3" key="1">
    <citation type="journal article" date="2019" name="Int. J. Syst. Evol. Microbiol.">
        <title>The Global Catalogue of Microorganisms (GCM) 10K type strain sequencing project: providing services to taxonomists for standard genome sequencing and annotation.</title>
        <authorList>
            <consortium name="The Broad Institute Genomics Platform"/>
            <consortium name="The Broad Institute Genome Sequencing Center for Infectious Disease"/>
            <person name="Wu L."/>
            <person name="Ma J."/>
        </authorList>
    </citation>
    <scope>NUCLEOTIDE SEQUENCE [LARGE SCALE GENOMIC DNA]</scope>
    <source>
        <strain evidence="3">JCM 17459</strain>
    </source>
</reference>
<comment type="caution">
    <text evidence="2">The sequence shown here is derived from an EMBL/GenBank/DDBJ whole genome shotgun (WGS) entry which is preliminary data.</text>
</comment>
<evidence type="ECO:0000313" key="3">
    <source>
        <dbReference type="Proteomes" id="UP001499841"/>
    </source>
</evidence>
<dbReference type="Pfam" id="PF02441">
    <property type="entry name" value="Flavoprotein"/>
    <property type="match status" value="1"/>
</dbReference>
<sequence length="248" mass="26539">MDERELRGLIRQIVSDMLQPRRGQNALVLFSGASLGFEAALGSLARLAPEMGLDWIQTPAAEHILDQDAIAASGMTPANQSLVQAHDVLIVPTATVNLLAKVAHGVCDCLASNVMAEFIMSNKPVVVAVNAACPDSADKRGWFPDIPPGYRDLLRGNLERVRSFGVRLTSAEQLDRAVRRQLTKTAALPGGDATQESPVIRCTEPVVHEALLRAVPPGTVLQLEPAALITPLARETAAARSIAFERVS</sequence>
<accession>A0ABP6UPS6</accession>
<evidence type="ECO:0000313" key="2">
    <source>
        <dbReference type="EMBL" id="GAA3512598.1"/>
    </source>
</evidence>
<dbReference type="SUPFAM" id="SSF52507">
    <property type="entry name" value="Homo-oligomeric flavin-containing Cys decarboxylases, HFCD"/>
    <property type="match status" value="1"/>
</dbReference>
<name>A0ABP6UPS6_9MICO</name>
<keyword evidence="3" id="KW-1185">Reference proteome</keyword>
<gene>
    <name evidence="2" type="ORF">GCM10022262_40720</name>
</gene>
<organism evidence="2 3">
    <name type="scientific">Georgenia daeguensis</name>
    <dbReference type="NCBI Taxonomy" id="908355"/>
    <lineage>
        <taxon>Bacteria</taxon>
        <taxon>Bacillati</taxon>
        <taxon>Actinomycetota</taxon>
        <taxon>Actinomycetes</taxon>
        <taxon>Micrococcales</taxon>
        <taxon>Bogoriellaceae</taxon>
        <taxon>Georgenia</taxon>
    </lineage>
</organism>
<evidence type="ECO:0000259" key="1">
    <source>
        <dbReference type="Pfam" id="PF02441"/>
    </source>
</evidence>
<dbReference type="Gene3D" id="3.40.50.1950">
    <property type="entry name" value="Flavin prenyltransferase-like"/>
    <property type="match status" value="1"/>
</dbReference>
<feature type="domain" description="Flavoprotein" evidence="1">
    <location>
        <begin position="26"/>
        <end position="130"/>
    </location>
</feature>
<dbReference type="Proteomes" id="UP001499841">
    <property type="component" value="Unassembled WGS sequence"/>
</dbReference>
<proteinExistence type="predicted"/>
<protein>
    <recommendedName>
        <fullName evidence="1">Flavoprotein domain-containing protein</fullName>
    </recommendedName>
</protein>
<dbReference type="InterPro" id="IPR036551">
    <property type="entry name" value="Flavin_trans-like"/>
</dbReference>
<dbReference type="InterPro" id="IPR003382">
    <property type="entry name" value="Flavoprotein"/>
</dbReference>
<dbReference type="EMBL" id="BAABBA010000039">
    <property type="protein sequence ID" value="GAA3512598.1"/>
    <property type="molecule type" value="Genomic_DNA"/>
</dbReference>